<proteinExistence type="predicted"/>
<keyword evidence="2" id="KW-1185">Reference proteome</keyword>
<evidence type="ECO:0000313" key="2">
    <source>
        <dbReference type="Proteomes" id="UP000735592"/>
    </source>
</evidence>
<reference evidence="1 2" key="1">
    <citation type="submission" date="2019-11" db="EMBL/GenBank/DDBJ databases">
        <title>Type strains purchased from KCTC, JCM and DSMZ.</title>
        <authorList>
            <person name="Lu H."/>
        </authorList>
    </citation>
    <scope>NUCLEOTIDE SEQUENCE [LARGE SCALE GENOMIC DNA]</scope>
    <source>
        <strain evidence="1 2">DSM 103461</strain>
    </source>
</reference>
<dbReference type="RefSeq" id="WP_155434652.1">
    <property type="nucleotide sequence ID" value="NZ_JBHLXK010000004.1"/>
</dbReference>
<dbReference type="Proteomes" id="UP000735592">
    <property type="component" value="Unassembled WGS sequence"/>
</dbReference>
<gene>
    <name evidence="1" type="ORF">GM655_10755</name>
</gene>
<dbReference type="EMBL" id="WNKW01000002">
    <property type="protein sequence ID" value="MTW33304.1"/>
    <property type="molecule type" value="Genomic_DNA"/>
</dbReference>
<organism evidence="1 2">
    <name type="scientific">Pseudoduganella danionis</name>
    <dbReference type="NCBI Taxonomy" id="1890295"/>
    <lineage>
        <taxon>Bacteria</taxon>
        <taxon>Pseudomonadati</taxon>
        <taxon>Pseudomonadota</taxon>
        <taxon>Betaproteobacteria</taxon>
        <taxon>Burkholderiales</taxon>
        <taxon>Oxalobacteraceae</taxon>
        <taxon>Telluria group</taxon>
        <taxon>Pseudoduganella</taxon>
    </lineage>
</organism>
<sequence length="244" mass="27212">MHESQIEHVLEELRALQHRFNVPADSSIPSLDGSDRATFKRLVIEAKSVVNAGLGGLNDFGVPLLKMQNLSGFGAWNPPTPDELLEAIAIVEGALNQVRRKKSQPVRVPGGVQILLYVDAQRILEMRAVQSHQWDLRKLVRLLEEVNLAHQNQMHMATAMLVRAIADHVSPILGCKKFSEVANNYTAPRSFSDQMKLLDGSMRKIADMHLHQQIRKSEVLPAAAQVDFKAALDVLLAEIVRVLR</sequence>
<protein>
    <submittedName>
        <fullName evidence="1">Uncharacterized protein</fullName>
    </submittedName>
</protein>
<evidence type="ECO:0000313" key="1">
    <source>
        <dbReference type="EMBL" id="MTW33304.1"/>
    </source>
</evidence>
<accession>A0ABW9SNY5</accession>
<comment type="caution">
    <text evidence="1">The sequence shown here is derived from an EMBL/GenBank/DDBJ whole genome shotgun (WGS) entry which is preliminary data.</text>
</comment>
<name>A0ABW9SNY5_9BURK</name>